<organism evidence="1">
    <name type="scientific">Rhipicephalus zambeziensis</name>
    <dbReference type="NCBI Taxonomy" id="60191"/>
    <lineage>
        <taxon>Eukaryota</taxon>
        <taxon>Metazoa</taxon>
        <taxon>Ecdysozoa</taxon>
        <taxon>Arthropoda</taxon>
        <taxon>Chelicerata</taxon>
        <taxon>Arachnida</taxon>
        <taxon>Acari</taxon>
        <taxon>Parasitiformes</taxon>
        <taxon>Ixodida</taxon>
        <taxon>Ixodoidea</taxon>
        <taxon>Ixodidae</taxon>
        <taxon>Rhipicephalinae</taxon>
        <taxon>Rhipicephalus</taxon>
        <taxon>Rhipicephalus</taxon>
    </lineage>
</organism>
<dbReference type="AlphaFoldDB" id="A0A224YGK4"/>
<dbReference type="EMBL" id="GFPF01001948">
    <property type="protein sequence ID" value="MAA13094.1"/>
    <property type="molecule type" value="Transcribed_RNA"/>
</dbReference>
<proteinExistence type="predicted"/>
<accession>A0A224YGK4</accession>
<reference evidence="1" key="1">
    <citation type="journal article" date="2017" name="Parasit. Vectors">
        <title>Sialotranscriptomics of Rhipicephalus zambeziensis reveals intricate expression profiles of secretory proteins and suggests tight temporal transcriptional regulation during blood-feeding.</title>
        <authorList>
            <person name="de Castro M.H."/>
            <person name="de Klerk D."/>
            <person name="Pienaar R."/>
            <person name="Rees D.J.G."/>
            <person name="Mans B.J."/>
        </authorList>
    </citation>
    <scope>NUCLEOTIDE SEQUENCE</scope>
    <source>
        <tissue evidence="1">Salivary glands</tissue>
    </source>
</reference>
<name>A0A224YGK4_9ACAR</name>
<evidence type="ECO:0000313" key="1">
    <source>
        <dbReference type="EMBL" id="MAA13094.1"/>
    </source>
</evidence>
<sequence>MCPKPRRRQAYKKNPSRILNFLRTGRGAITGPNQGQKSGGGFRHPLTINQTCQRFLLQWCNLIRALARRLDNIIHPGLYPFPYPFLCPRFAPGSSPLRSLATGAWANQGCFPNERRRDDKRFR</sequence>
<protein>
    <submittedName>
        <fullName evidence="1">Uncharacterized protein</fullName>
    </submittedName>
</protein>